<feature type="region of interest" description="Disordered" evidence="1">
    <location>
        <begin position="223"/>
        <end position="255"/>
    </location>
</feature>
<feature type="region of interest" description="Disordered" evidence="1">
    <location>
        <begin position="1014"/>
        <end position="1142"/>
    </location>
</feature>
<comment type="caution">
    <text evidence="3">The sequence shown here is derived from an EMBL/GenBank/DDBJ whole genome shotgun (WGS) entry which is preliminary data.</text>
</comment>
<feature type="region of interest" description="Disordered" evidence="1">
    <location>
        <begin position="500"/>
        <end position="528"/>
    </location>
</feature>
<dbReference type="EMBL" id="PITJ01001094">
    <property type="protein sequence ID" value="TBU00159.1"/>
    <property type="molecule type" value="Genomic_DNA"/>
</dbReference>
<feature type="compositionally biased region" description="Polar residues" evidence="1">
    <location>
        <begin position="1314"/>
        <end position="1361"/>
    </location>
</feature>
<feature type="compositionally biased region" description="Polar residues" evidence="1">
    <location>
        <begin position="1577"/>
        <end position="1625"/>
    </location>
</feature>
<feature type="region of interest" description="Disordered" evidence="1">
    <location>
        <begin position="267"/>
        <end position="286"/>
    </location>
</feature>
<keyword evidence="2" id="KW-1133">Transmembrane helix</keyword>
<keyword evidence="2" id="KW-0472">Membrane</keyword>
<feature type="compositionally biased region" description="Low complexity" evidence="1">
    <location>
        <begin position="1114"/>
        <end position="1128"/>
    </location>
</feature>
<feature type="compositionally biased region" description="Polar residues" evidence="1">
    <location>
        <begin position="507"/>
        <end position="522"/>
    </location>
</feature>
<name>A0A4Q9KYT0_9MICR</name>
<feature type="region of interest" description="Disordered" evidence="1">
    <location>
        <begin position="1474"/>
        <end position="1510"/>
    </location>
</feature>
<feature type="region of interest" description="Disordered" evidence="1">
    <location>
        <begin position="1314"/>
        <end position="1368"/>
    </location>
</feature>
<feature type="non-terminal residue" evidence="3">
    <location>
        <position position="1625"/>
    </location>
</feature>
<feature type="compositionally biased region" description="Polar residues" evidence="1">
    <location>
        <begin position="223"/>
        <end position="234"/>
    </location>
</feature>
<keyword evidence="2" id="KW-0812">Transmembrane</keyword>
<feature type="compositionally biased region" description="Low complexity" evidence="1">
    <location>
        <begin position="1050"/>
        <end position="1065"/>
    </location>
</feature>
<protein>
    <submittedName>
        <fullName evidence="3">Uncharacterized protein</fullName>
    </submittedName>
</protein>
<feature type="region of interest" description="Disordered" evidence="1">
    <location>
        <begin position="677"/>
        <end position="705"/>
    </location>
</feature>
<feature type="region of interest" description="Disordered" evidence="1">
    <location>
        <begin position="1571"/>
        <end position="1625"/>
    </location>
</feature>
<evidence type="ECO:0000313" key="4">
    <source>
        <dbReference type="Proteomes" id="UP000292362"/>
    </source>
</evidence>
<reference evidence="3 4" key="1">
    <citation type="submission" date="2017-12" db="EMBL/GenBank/DDBJ databases">
        <authorList>
            <person name="Pombert J.-F."/>
            <person name="Haag K.L."/>
            <person name="Ebert D."/>
        </authorList>
    </citation>
    <scope>NUCLEOTIDE SEQUENCE [LARGE SCALE GENOMIC DNA]</scope>
    <source>
        <strain evidence="3">FI-OER-3-3</strain>
    </source>
</reference>
<feature type="compositionally biased region" description="Low complexity" evidence="1">
    <location>
        <begin position="245"/>
        <end position="255"/>
    </location>
</feature>
<evidence type="ECO:0000313" key="3">
    <source>
        <dbReference type="EMBL" id="TBU00159.1"/>
    </source>
</evidence>
<organism evidence="3 4">
    <name type="scientific">Hamiltosporidium tvaerminnensis</name>
    <dbReference type="NCBI Taxonomy" id="1176355"/>
    <lineage>
        <taxon>Eukaryota</taxon>
        <taxon>Fungi</taxon>
        <taxon>Fungi incertae sedis</taxon>
        <taxon>Microsporidia</taxon>
        <taxon>Dubosqiidae</taxon>
        <taxon>Hamiltosporidium</taxon>
    </lineage>
</organism>
<evidence type="ECO:0000256" key="1">
    <source>
        <dbReference type="SAM" id="MobiDB-lite"/>
    </source>
</evidence>
<gene>
    <name evidence="3" type="ORF">CWI37_1094p0010</name>
</gene>
<feature type="compositionally biased region" description="Basic and acidic residues" evidence="1">
    <location>
        <begin position="1029"/>
        <end position="1041"/>
    </location>
</feature>
<proteinExistence type="predicted"/>
<feature type="compositionally biased region" description="Polar residues" evidence="1">
    <location>
        <begin position="1129"/>
        <end position="1140"/>
    </location>
</feature>
<feature type="compositionally biased region" description="Basic and acidic residues" evidence="1">
    <location>
        <begin position="235"/>
        <end position="244"/>
    </location>
</feature>
<feature type="compositionally biased region" description="Polar residues" evidence="1">
    <location>
        <begin position="1066"/>
        <end position="1113"/>
    </location>
</feature>
<sequence>MKYFPTLKNQILTNLTLAIIPTAIFIKFAIVFLRTYHLLFCKYNISSLSYSVTQPNIISLSYQHQGSTIPLNTSIKDIHITTQSASDTFTDQKFISTFASSNIFLKRRQEIKFESNLKITSLNKQNVLNFLKKRNHLHFTIKCKVILHLFSFEFSFNKESTFSIPPPASEQKGTYKVTEICLKNVINLDNPSLTPQKVVTLIDNTDIYQQKIINFDDFLTQKNTTPAKSDNTKNMTEESERSDKNPNITQNQPLNTNNLTAECLTSDKTSNTTQNQSTKTQTENNTTVKTPNTIQISISPNNLQFSPFISLYLQPLCITINNTPLFTSNITITKGVLHPFKIYIPFISYKISLSIIKGVLFKRLIINSIKGTLNNTIKTLFNNTDITHMIPNNTSNTTKSNNNNTYYKIPNIRFNLHSIKDNNIVFSTFIHNNIIPLDISLITNTVLPPIKYIYGNKNITSNCTYDYIYCKDSIKDMLESDKSNDYKGVNIVEDRLEGISNKDRSEGVSNTSTKQHGVSNKSNEQHPVITNTNKQHPVITNTNKQHPVITNTNKQHPVINTDILTTPFNSVYGIGTLQVLLYKQGIKINTYLTVYSFELLIKKLNTPIIIQPICDTPLSLLLSVMSVIYKDKTLYMFNKPIASIKGNNYIENGNGREIPLVDSSVVNTPLVEGCVNNTPLTDNTGNNTPLTDSTGNNTPLTDSTGYNTPLTDSTDNNTPLVDSDVNNTNNHINNNHTNNHTNTTTTLISNTFTCINNTLYLRTVINIRNNPNIIFTSNNFNIKIYINYFIFTITLRKGIIDLNKGLIYLNTKIERNTTTVKYPLVNINTGYTSRITYEYVTGVNNKYSDYRGVNNSRDDYKGVNNTINSNSEQQGVNYSSSEQQGVNNTINSTNEQQGVNTTTNEQQGVNNTTTNTFIDIISQLLDYCNLKLIGIEDINNLIFKLCTDTHINNKLKEIFNFNKNVPNIIFTVNIPSLRFSIEGTEGVICSSGGKVENRMGDVIICNSSNGGVNDRDGLEGVNNTTSNYKDIKGVSNKDRLEGVNNTTNKQQGVSNSSNEQQSVNNTTNKQQGVSNSTSKQQGVNHTSSKQQGVSNSTSKQQGVNQSTNKQNPVNTTTNTYHPLNTTTNKQNPLNTTTTNSNKKRGVIYDTTDYDSTNTISISKNRIKRLKKRIIRNKKNKNRSKYINRDSSKYISRDSSMYNNNEVYNTTNTNTNTNTHNNTANTSTLAVINTDPLKLLIGCTNNRYWINRKCVMGVIRINIIDYSKLKGFNYISINSLSNSSSVSKCIEALFKNMYILVKGVIDKDMLEGDSNSSYEQQGVSNKDSNYKGVNNSSNEQQGVSNSTNKQHPLITSTNKQHPSTSTSTTTTTLNNNVCNDCNNNIYKTEYFITKESDLSTNIKTCYKCNNIILNNCIPYSDRIPMCRCYSSDKGIEYNTVYDIIGYNSMLGGDSNSNSSRDSKCVSKGNNPFTTNCNTNNTTTNTTNNNTNHTTNNDTNNTTTNHTTNDNNNTYDYSGVSLKVRGHRTVKGYSLINIGITLPISNTSDIKGINIEESISNCVSKENSVSKEYEGYKGDNTSSNQQQGVSKSIDEQQGVSKSIDEQQGVSNSIYEQQGVNTTTNKQQ</sequence>
<dbReference type="Proteomes" id="UP000292362">
    <property type="component" value="Unassembled WGS sequence"/>
</dbReference>
<accession>A0A4Q9KYT0</accession>
<dbReference type="VEuPathDB" id="MicrosporidiaDB:CWI37_1094p0010"/>
<feature type="transmembrane region" description="Helical" evidence="2">
    <location>
        <begin position="12"/>
        <end position="33"/>
    </location>
</feature>
<evidence type="ECO:0000256" key="2">
    <source>
        <dbReference type="SAM" id="Phobius"/>
    </source>
</evidence>